<dbReference type="OrthoDB" id="9779233at2"/>
<feature type="transmembrane region" description="Helical" evidence="1">
    <location>
        <begin position="190"/>
        <end position="208"/>
    </location>
</feature>
<dbReference type="PANTHER" id="PTHR32251:SF17">
    <property type="entry name" value="STEROID 5-ALPHA REDUCTASE C-TERMINAL DOMAIN-CONTAINING PROTEIN"/>
    <property type="match status" value="1"/>
</dbReference>
<feature type="transmembrane region" description="Helical" evidence="1">
    <location>
        <begin position="140"/>
        <end position="159"/>
    </location>
</feature>
<feature type="transmembrane region" description="Helical" evidence="1">
    <location>
        <begin position="107"/>
        <end position="128"/>
    </location>
</feature>
<dbReference type="Proteomes" id="UP000248168">
    <property type="component" value="Unassembled WGS sequence"/>
</dbReference>
<dbReference type="InterPro" id="IPR010721">
    <property type="entry name" value="UstE-like"/>
</dbReference>
<name>A0A330L5L2_9BACT</name>
<dbReference type="AlphaFoldDB" id="A0A330L5L2"/>
<keyword evidence="3" id="KW-1185">Reference proteome</keyword>
<gene>
    <name evidence="2" type="ORF">NITLEN_20206</name>
</gene>
<reference evidence="3" key="1">
    <citation type="submission" date="2018-04" db="EMBL/GenBank/DDBJ databases">
        <authorList>
            <person name="Lucker S."/>
            <person name="Sakoula D."/>
        </authorList>
    </citation>
    <scope>NUCLEOTIDE SEQUENCE [LARGE SCALE GENOMIC DNA]</scope>
</reference>
<dbReference type="PROSITE" id="PS50244">
    <property type="entry name" value="S5A_REDUCTASE"/>
    <property type="match status" value="1"/>
</dbReference>
<dbReference type="Gene3D" id="1.20.120.1630">
    <property type="match status" value="1"/>
</dbReference>
<dbReference type="RefSeq" id="WP_121988940.1">
    <property type="nucleotide sequence ID" value="NZ_OUNR01000012.1"/>
</dbReference>
<feature type="transmembrane region" description="Helical" evidence="1">
    <location>
        <begin position="6"/>
        <end position="26"/>
    </location>
</feature>
<accession>A0A330L5L2</accession>
<dbReference type="PANTHER" id="PTHR32251">
    <property type="entry name" value="3-OXO-5-ALPHA-STEROID 4-DEHYDROGENASE"/>
    <property type="match status" value="1"/>
</dbReference>
<protein>
    <submittedName>
        <fullName evidence="2">Uncharacterized protein</fullName>
    </submittedName>
</protein>
<organism evidence="2 3">
    <name type="scientific">Nitrospira lenta</name>
    <dbReference type="NCBI Taxonomy" id="1436998"/>
    <lineage>
        <taxon>Bacteria</taxon>
        <taxon>Pseudomonadati</taxon>
        <taxon>Nitrospirota</taxon>
        <taxon>Nitrospiria</taxon>
        <taxon>Nitrospirales</taxon>
        <taxon>Nitrospiraceae</taxon>
        <taxon>Nitrospira</taxon>
    </lineage>
</organism>
<evidence type="ECO:0000313" key="3">
    <source>
        <dbReference type="Proteomes" id="UP000248168"/>
    </source>
</evidence>
<dbReference type="InParanoid" id="A0A330L5L2"/>
<keyword evidence="1" id="KW-1133">Transmembrane helix</keyword>
<keyword evidence="1" id="KW-0472">Membrane</keyword>
<proteinExistence type="predicted"/>
<feature type="transmembrane region" description="Helical" evidence="1">
    <location>
        <begin position="38"/>
        <end position="57"/>
    </location>
</feature>
<evidence type="ECO:0000313" key="2">
    <source>
        <dbReference type="EMBL" id="SPP64566.1"/>
    </source>
</evidence>
<evidence type="ECO:0000256" key="1">
    <source>
        <dbReference type="SAM" id="Phobius"/>
    </source>
</evidence>
<dbReference type="Pfam" id="PF06966">
    <property type="entry name" value="DUF1295"/>
    <property type="match status" value="1"/>
</dbReference>
<dbReference type="EMBL" id="OUNR01000012">
    <property type="protein sequence ID" value="SPP64566.1"/>
    <property type="molecule type" value="Genomic_DNA"/>
</dbReference>
<dbReference type="GO" id="GO:0016020">
    <property type="term" value="C:membrane"/>
    <property type="evidence" value="ECO:0007669"/>
    <property type="project" value="TreeGrafter"/>
</dbReference>
<keyword evidence="1" id="KW-0812">Transmembrane</keyword>
<feature type="transmembrane region" description="Helical" evidence="1">
    <location>
        <begin position="63"/>
        <end position="86"/>
    </location>
</feature>
<sequence>MAYDPLTLLLWAWIAMAGWMVVLWLIERVRRNTSLADVGWCFGLVAVVADYAYFATGEIERKLLLVVMVSAYGLRLGGYLLLHRVIGKAEDQRYQRLRLVWRLDEPLRMFGYFQLQAAAVVLFSLPFLAVMQNPRPPFGLWELAGVILWMIGITGESLADRQLAGFRAKPWNHDRVCRDGLWFYSRHPNYFFEWVHWWAYVVMAIGIPGWWLTWIGPVVMGVALVRITGIPWAEEQALRTRGDDYRRYQDSTNAFIPWWPKTSQSSSAPFRN</sequence>